<sequence length="223" mass="24828">MQRSLLLLAVSAILFCAAVALPSRLTKSEEDWLEQMLTLSEDSGELQDLDESTGIHIIKRSAKDASSSSEEHNDKAKDKAKNKADSSGDSSSEEKTTPAAVEETTTEHTARKRRSTEDTMVRSFCQSLKEFDIKNFNLQSAYDRAVSFCKQRESRRRRQAADQKSSDAPDLDAQAEKELDEQMAQAVAELLKDKDNTSIEDYAQGCEVMEVSSKEANEATYAE</sequence>
<evidence type="ECO:0000256" key="1">
    <source>
        <dbReference type="SAM" id="MobiDB-lite"/>
    </source>
</evidence>
<dbReference type="BioGRID-ORCS" id="36471">
    <property type="hits" value="0 hits in 1 CRISPR screen"/>
</dbReference>
<evidence type="ECO:0000313" key="4">
    <source>
        <dbReference type="EMBL" id="AAN71154.1"/>
    </source>
</evidence>
<dbReference type="EMBL" id="BT001399">
    <property type="protein sequence ID" value="AAN71154.1"/>
    <property type="molecule type" value="mRNA"/>
</dbReference>
<keyword evidence="6" id="KW-1185">Reference proteome</keyword>
<keyword evidence="2" id="KW-0732">Signal</keyword>
<dbReference type="AGR" id="FB:FBgn0033820"/>
<dbReference type="SMR" id="Q7JRN6"/>
<dbReference type="EMBL" id="AE013599">
    <property type="protein sequence ID" value="AHN56182.1"/>
    <property type="molecule type" value="Genomic_DNA"/>
</dbReference>
<dbReference type="OMA" id="TEHSARK"/>
<dbReference type="VEuPathDB" id="VectorBase:FBgn0033820"/>
<reference evidence="3" key="13">
    <citation type="journal article" date="2015" name="Genome Res.">
        <title>The Release 6 reference sequence of the Drosophila melanogaster genome.</title>
        <authorList>
            <person name="Hoskins R.A."/>
            <person name="Carlson J.W."/>
            <person name="Wan K.H."/>
            <person name="Park S."/>
            <person name="Mendez I."/>
            <person name="Galle S.E."/>
            <person name="Booth B.W."/>
            <person name="Pfeiffer B.D."/>
            <person name="George R.A."/>
            <person name="Svirskas R."/>
            <person name="Krzywinski M."/>
            <person name="Schein J."/>
            <person name="Accardo M.C."/>
            <person name="Damia E."/>
            <person name="Messina G."/>
            <person name="Mendez-Lago M."/>
            <person name="de Pablos B."/>
            <person name="Demakova O.V."/>
            <person name="Andreyeva E.N."/>
            <person name="Boldyreva L.V."/>
            <person name="Marra M."/>
            <person name="Carvalho A.B."/>
            <person name="Dimitri P."/>
            <person name="Villasante A."/>
            <person name="Zhimulev I.F."/>
            <person name="Rubin G.M."/>
            <person name="Karpen G.H."/>
            <person name="Celniker S.E."/>
        </authorList>
    </citation>
    <scope>NUCLEOTIDE SEQUENCE</scope>
</reference>
<proteinExistence type="evidence at transcript level"/>
<reference evidence="3" key="15">
    <citation type="submission" date="2020-05" db="EMBL/GenBank/DDBJ databases">
        <title>Drosophila melanogaster release 4 sequence.</title>
        <authorList>
            <consortium name="Berkeley Drosophila Genome Project"/>
            <person name="Celniker S."/>
            <person name="Carlson J."/>
            <person name="Wan K."/>
            <person name="Pfeiffer B."/>
            <person name="Frise E."/>
            <person name="George R."/>
            <person name="Hoskins R."/>
            <person name="Stapleton M."/>
            <person name="Pacleb J."/>
            <person name="Park S."/>
            <person name="Svirskas R."/>
            <person name="Smith E."/>
            <person name="Yu C."/>
            <person name="Rubin G."/>
        </authorList>
    </citation>
    <scope>NUCLEOTIDE SEQUENCE</scope>
</reference>
<dbReference type="ExpressionAtlas" id="Q7JRN6">
    <property type="expression patterns" value="baseline and differential"/>
</dbReference>
<protein>
    <submittedName>
        <fullName evidence="4">GH06388p</fullName>
    </submittedName>
</protein>
<reference evidence="3 6" key="9">
    <citation type="journal article" date="2007" name="Science">
        <title>The Release 5.1 annotation of Drosophila melanogaster heterochromatin.</title>
        <authorList>
            <person name="Smith C.D."/>
            <person name="Shu S."/>
            <person name="Mungall C.J."/>
            <person name="Karpen G.H."/>
        </authorList>
    </citation>
    <scope>NUCLEOTIDE SEQUENCE [LARGE SCALE GENOMIC DNA]</scope>
    <source>
        <strain evidence="6">Berkeley</strain>
    </source>
</reference>
<reference evidence="3 6" key="5">
    <citation type="journal article" date="2002" name="Genome Biol.">
        <title>Heterochromatic sequences in a Drosophila whole-genome shotgun assembly.</title>
        <authorList>
            <person name="Hoskins R.A."/>
            <person name="Smith C.D."/>
            <person name="Carlson J.W."/>
            <person name="Carvalho A.B."/>
            <person name="Halpern A."/>
            <person name="Kaminker J.S."/>
            <person name="Kennedy C."/>
            <person name="Mungall C.J."/>
            <person name="Sullivan B.A."/>
            <person name="Sutton G.G."/>
            <person name="Yasuhara J.C."/>
            <person name="Wakimoto B.T."/>
            <person name="Myers E.W."/>
            <person name="Celniker S.E."/>
            <person name="Rubin G.M."/>
            <person name="Karpen G.H."/>
        </authorList>
    </citation>
    <scope>NUCLEOTIDE SEQUENCE [LARGE SCALE GENOMIC DNA]</scope>
    <source>
        <strain evidence="6">Berkeley</strain>
    </source>
</reference>
<gene>
    <name evidence="3" type="primary">gh18008</name>
    <name evidence="3" type="synonym">BEST:GH18008</name>
    <name evidence="3" type="synonym">Dmel\CG4716</name>
    <name evidence="3" type="synonym">GH16</name>
    <name evidence="4 5" type="ORF">CG4716</name>
    <name evidence="3" type="ORF">Dmel_CG4716</name>
</gene>
<reference evidence="3 6" key="1">
    <citation type="journal article" date="2000" name="Science">
        <title>The genome sequence of Drosophila melanogaster.</title>
        <authorList>
            <person name="Adams M.D."/>
            <person name="Celniker S.E."/>
            <person name="Holt R.A."/>
            <person name="Evans C.A."/>
            <person name="Gocayne J.D."/>
            <person name="Amanatides P.G."/>
            <person name="Scherer S.E."/>
            <person name="Li P.W."/>
            <person name="Hoskins R.A."/>
            <person name="Galle R.F."/>
            <person name="George R.A."/>
            <person name="Lewis S.E."/>
            <person name="Richards S."/>
            <person name="Ashburner M."/>
            <person name="Henderson S.N."/>
            <person name="Sutton G.G."/>
            <person name="Wortman J.R."/>
            <person name="Yandell M.D."/>
            <person name="Zhang Q."/>
            <person name="Chen L.X."/>
            <person name="Brandon R.C."/>
            <person name="Rogers Y.H."/>
            <person name="Blazej R.G."/>
            <person name="Champe M."/>
            <person name="Pfeiffer B.D."/>
            <person name="Wan K.H."/>
            <person name="Doyle C."/>
            <person name="Baxter E.G."/>
            <person name="Helt G."/>
            <person name="Nelson C.R."/>
            <person name="Gabor G.L."/>
            <person name="Abril J.F."/>
            <person name="Agbayani A."/>
            <person name="An H.J."/>
            <person name="Andrews-Pfannkoch C."/>
            <person name="Baldwin D."/>
            <person name="Ballew R.M."/>
            <person name="Basu A."/>
            <person name="Baxendale J."/>
            <person name="Bayraktaroglu L."/>
            <person name="Beasley E.M."/>
            <person name="Beeson K.Y."/>
            <person name="Benos P.V."/>
            <person name="Berman B.P."/>
            <person name="Bhandari D."/>
            <person name="Bolshakov S."/>
            <person name="Borkova D."/>
            <person name="Botchan M.R."/>
            <person name="Bouck J."/>
            <person name="Brokstein P."/>
            <person name="Brottier P."/>
            <person name="Burtis K.C."/>
            <person name="Busam D.A."/>
            <person name="Butler H."/>
            <person name="Cadieu E."/>
            <person name="Center A."/>
            <person name="Chandra I."/>
            <person name="Cherry J.M."/>
            <person name="Cawley S."/>
            <person name="Dahlke C."/>
            <person name="Davenport L.B."/>
            <person name="Davies P."/>
            <person name="de Pablos B."/>
            <person name="Delcher A."/>
            <person name="Deng Z."/>
            <person name="Mays A.D."/>
            <person name="Dew I."/>
            <person name="Dietz S.M."/>
            <person name="Dodson K."/>
            <person name="Doup L.E."/>
            <person name="Downes M."/>
            <person name="Dugan-Rocha S."/>
            <person name="Dunkov B.C."/>
            <person name="Dunn P."/>
            <person name="Durbin K.J."/>
            <person name="Evangelista C.C."/>
            <person name="Ferraz C."/>
            <person name="Ferriera S."/>
            <person name="Fleischmann W."/>
            <person name="Fosler C."/>
            <person name="Gabrielian A.E."/>
            <person name="Garg N.S."/>
            <person name="Gelbart W.M."/>
            <person name="Glasser K."/>
            <person name="Glodek A."/>
            <person name="Gong F."/>
            <person name="Gorrell J.H."/>
            <person name="Gu Z."/>
            <person name="Guan P."/>
            <person name="Harris M."/>
            <person name="Harris N.L."/>
            <person name="Harvey D."/>
            <person name="Heiman T.J."/>
            <person name="Hernandez J.R."/>
            <person name="Houck J."/>
            <person name="Hostin D."/>
            <person name="Houston K.A."/>
            <person name="Howland T.J."/>
            <person name="Wei M.H."/>
            <person name="Ibegwam C."/>
            <person name="Jalali M."/>
            <person name="Kalush F."/>
            <person name="Karpen G.H."/>
            <person name="Ke Z."/>
            <person name="Kennison J.A."/>
            <person name="Ketchum K.A."/>
            <person name="Kimmel B.E."/>
            <person name="Kodira C.D."/>
            <person name="Kraft C."/>
            <person name="Kravitz S."/>
            <person name="Kulp D."/>
            <person name="Lai Z."/>
            <person name="Lasko P."/>
            <person name="Lei Y."/>
            <person name="Levitsky A.A."/>
            <person name="Li J."/>
            <person name="Li Z."/>
            <person name="Liang Y."/>
            <person name="Lin X."/>
            <person name="Liu X."/>
            <person name="Mattei B."/>
            <person name="McIntosh T.C."/>
            <person name="McLeod M.P."/>
            <person name="McPherson D."/>
            <person name="Merkulov G."/>
            <person name="Milshina N.V."/>
            <person name="Mobarry C."/>
            <person name="Morris J."/>
            <person name="Moshrefi A."/>
            <person name="Mount S.M."/>
            <person name="Moy M."/>
            <person name="Murphy B."/>
            <person name="Murphy L."/>
            <person name="Muzny D.M."/>
            <person name="Nelson D.L."/>
            <person name="Nelson D.R."/>
            <person name="Nelson K.A."/>
            <person name="Nixon K."/>
            <person name="Nusskern D.R."/>
            <person name="Pacleb J.M."/>
            <person name="Palazzolo M."/>
            <person name="Pittman G.S."/>
            <person name="Pan S."/>
            <person name="Pollard J."/>
            <person name="Puri V."/>
            <person name="Reese M.G."/>
            <person name="Reinert K."/>
            <person name="Remington K."/>
            <person name="Saunders R.D."/>
            <person name="Scheeler F."/>
            <person name="Shen H."/>
            <person name="Shue B.C."/>
            <person name="Siden-Kiamos I."/>
            <person name="Simpson M."/>
            <person name="Skupski M.P."/>
            <person name="Smith T."/>
            <person name="Spier E."/>
            <person name="Spradling A.C."/>
            <person name="Stapleton M."/>
            <person name="Strong R."/>
            <person name="Sun E."/>
            <person name="Svirskas R."/>
            <person name="Tector C."/>
            <person name="Turner R."/>
            <person name="Venter E."/>
            <person name="Wang A.H."/>
            <person name="Wang X."/>
            <person name="Wang Z.Y."/>
            <person name="Wassarman D.A."/>
            <person name="Weinstock G.M."/>
            <person name="Weissenbach J."/>
            <person name="Williams S.M."/>
            <person name="WoodageT"/>
            <person name="Worley K.C."/>
            <person name="Wu D."/>
            <person name="Yang S."/>
            <person name="Yao Q.A."/>
            <person name="Ye J."/>
            <person name="Yeh R.F."/>
            <person name="Zaveri J.S."/>
            <person name="Zhan M."/>
            <person name="Zhang G."/>
            <person name="Zhao Q."/>
            <person name="Zheng L."/>
            <person name="Zheng X.H."/>
            <person name="Zhong F.N."/>
            <person name="Zhong W."/>
            <person name="Zhou X."/>
            <person name="Zhu S."/>
            <person name="Zhu X."/>
            <person name="Smith H.O."/>
            <person name="Gibbs R.A."/>
            <person name="Myers E.W."/>
            <person name="Rubin G.M."/>
            <person name="Venter J.C."/>
        </authorList>
    </citation>
    <scope>NUCLEOTIDE SEQUENCE [LARGE SCALE GENOMIC DNA]</scope>
    <source>
        <strain evidence="6">Berkeley</strain>
    </source>
</reference>
<dbReference type="Proteomes" id="UP000000803">
    <property type="component" value="Chromosome 2R"/>
</dbReference>
<dbReference type="Bgee" id="FBgn0033820">
    <property type="expression patterns" value="Expressed in fat body cell in haltere and 151 other cell types or tissues"/>
</dbReference>
<dbReference type="DNASU" id="36471"/>
<dbReference type="RefSeq" id="NP_610858.1">
    <property type="nucleotide sequence ID" value="NM_137014.3"/>
</dbReference>
<dbReference type="AlphaFoldDB" id="Q7JRN6"/>
<feature type="compositionally biased region" description="Basic and acidic residues" evidence="1">
    <location>
        <begin position="69"/>
        <end position="96"/>
    </location>
</feature>
<reference evidence="3 6" key="3">
    <citation type="journal article" date="2002" name="Genome Biol.">
        <title>Annotation of the Drosophila melanogaster euchromatic genome: a systematic review.</title>
        <authorList>
            <person name="Misra S."/>
            <person name="Crosby M.A."/>
            <person name="Mungall C.J."/>
            <person name="Matthews B.B."/>
            <person name="Campbell K.S."/>
            <person name="Hradecky P."/>
            <person name="Huang Y."/>
            <person name="Kaminker J.S."/>
            <person name="Millburn G.H."/>
            <person name="Prochnik S.E."/>
            <person name="Smith C.D."/>
            <person name="Tupy J.L."/>
            <person name="Whitfied E.J."/>
            <person name="Bayraktaroglu L."/>
            <person name="Berman B.P."/>
            <person name="Bettencourt B.R."/>
            <person name="Celniker S.E."/>
            <person name="de Grey A.D."/>
            <person name="Drysdale R.A."/>
            <person name="Harris N.L."/>
            <person name="Richter J."/>
            <person name="Russo S."/>
            <person name="Schroeder A.J."/>
            <person name="Shu S.Q."/>
            <person name="Stapleton M."/>
            <person name="Yamada C."/>
            <person name="Ashburner M."/>
            <person name="Gelbart W.M."/>
            <person name="Rubin G.M."/>
            <person name="Lewis S.E."/>
        </authorList>
    </citation>
    <scope>GENOME REANNOTATION</scope>
    <source>
        <strain evidence="6">Berkeley</strain>
    </source>
</reference>
<reference evidence="3" key="8">
    <citation type="submission" date="2006-08" db="EMBL/GenBank/DDBJ databases">
        <authorList>
            <person name="Celniker S."/>
            <person name="Carlson J."/>
            <person name="Wan K."/>
            <person name="Frise E."/>
            <person name="Hoskins R."/>
            <person name="Park S."/>
            <person name="Svirskas R."/>
            <person name="Rubin G."/>
        </authorList>
    </citation>
    <scope>NUCLEOTIDE SEQUENCE</scope>
</reference>
<evidence type="ECO:0000313" key="3">
    <source>
        <dbReference type="EMBL" id="AAF58393.1"/>
    </source>
</evidence>
<evidence type="ECO:0000313" key="6">
    <source>
        <dbReference type="Proteomes" id="UP000000803"/>
    </source>
</evidence>
<keyword evidence="3" id="KW-0560">Oxidoreductase</keyword>
<reference evidence="3" key="14">
    <citation type="submission" date="2020-04" db="EMBL/GenBank/DDBJ databases">
        <authorList>
            <consortium name="FlyBase"/>
        </authorList>
    </citation>
    <scope>NUCLEOTIDE SEQUENCE</scope>
</reference>
<dbReference type="KEGG" id="dme:Dmel_CG4716"/>
<dbReference type="PaxDb" id="7227-FBpp0086860"/>
<dbReference type="UCSC" id="CG4716-RA">
    <property type="organism name" value="d. melanogaster"/>
</dbReference>
<reference evidence="3 6" key="10">
    <citation type="journal article" date="2007" name="Science">
        <title>Sequence finishing and mapping of Drosophila melanogaster heterochromatin.</title>
        <authorList>
            <person name="Hoskins R.A."/>
            <person name="Carlson J.W."/>
            <person name="Kennedy C."/>
            <person name="Acevedo D."/>
            <person name="Evans-Holm M."/>
            <person name="Frise E."/>
            <person name="Wan K.H."/>
            <person name="Park S."/>
            <person name="Mendez-Lago M."/>
            <person name="Rossi F."/>
            <person name="Villasante A."/>
            <person name="Dimitri P."/>
            <person name="Karpen G.H."/>
            <person name="Celniker S.E."/>
        </authorList>
    </citation>
    <scope>NUCLEOTIDE SEQUENCE [LARGE SCALE GENOMIC DNA]</scope>
    <source>
        <strain evidence="6">Berkeley</strain>
    </source>
</reference>
<reference evidence="3 6" key="4">
    <citation type="journal article" date="2002" name="Genome Biol.">
        <title>The transposable elements of the Drosophila melanogaster euchromatin: a genomics perspective.</title>
        <authorList>
            <person name="Kaminker J.S."/>
            <person name="Bergman C.M."/>
            <person name="Kronmiller B."/>
            <person name="Carlson J."/>
            <person name="Svirskas R."/>
            <person name="Patel S."/>
            <person name="Frise E."/>
            <person name="Wheeler D.A."/>
            <person name="Lewis S.E."/>
            <person name="Rubin G.M."/>
            <person name="Ashburner M."/>
            <person name="Celniker S.E."/>
        </authorList>
    </citation>
    <scope>NUCLEOTIDE SEQUENCE [LARGE SCALE GENOMIC DNA]</scope>
    <source>
        <strain evidence="6">Berkeley</strain>
    </source>
</reference>
<feature type="region of interest" description="Disordered" evidence="1">
    <location>
        <begin position="149"/>
        <end position="177"/>
    </location>
</feature>
<dbReference type="InParanoid" id="Q7JRN6"/>
<feature type="compositionally biased region" description="Basic and acidic residues" evidence="1">
    <location>
        <begin position="105"/>
        <end position="119"/>
    </location>
</feature>
<reference evidence="3" key="12">
    <citation type="journal article" date="2015" name="G3 (Bethesda)">
        <title>Gene Model Annotations for Drosophila melanogaster: The Rule-Benders.</title>
        <authorList>
            <consortium name="FlyBase Consortium"/>
            <person name="Crosby M.A."/>
            <person name="Gramates L.S."/>
            <person name="Dos Santos G."/>
            <person name="Matthews B.B."/>
            <person name="St Pierre S.E."/>
            <person name="Zhou P."/>
            <person name="Schroeder A.J."/>
            <person name="Falls K."/>
            <person name="Emmert D.B."/>
            <person name="Russo S.M."/>
            <person name="Gelbart W.M."/>
            <person name="null"/>
        </authorList>
    </citation>
    <scope>NUCLEOTIDE SEQUENCE</scope>
</reference>
<feature type="region of interest" description="Disordered" evidence="1">
    <location>
        <begin position="59"/>
        <end position="119"/>
    </location>
</feature>
<dbReference type="HOGENOM" id="CLU_1241269_0_0_1"/>
<dbReference type="IntAct" id="Q7JRN6">
    <property type="interactions" value="3"/>
</dbReference>
<name>Q7JRN6_DROME</name>
<dbReference type="RefSeq" id="NP_001286384.1">
    <property type="nucleotide sequence ID" value="NM_001299455.1"/>
</dbReference>
<reference evidence="3" key="11">
    <citation type="journal article" date="2015" name="G3 (Bethesda)">
        <title>Gene Model Annotations for Drosophila melanogaster: Impact of High-Throughput Data.</title>
        <authorList>
            <consortium name="FlyBase Consortium"/>
            <person name="Matthews B.B."/>
            <person name="Dos Santos G."/>
            <person name="Crosby M.A."/>
            <person name="Emmert D.B."/>
            <person name="St Pierre S.E."/>
            <person name="Gramates L.S."/>
            <person name="Zhou P."/>
            <person name="Schroeder A.J."/>
            <person name="Falls K."/>
            <person name="Strelets V."/>
            <person name="Russo S.M."/>
            <person name="Gelbart W.M."/>
            <person name="null"/>
        </authorList>
    </citation>
    <scope>NUCLEOTIDE SEQUENCE</scope>
</reference>
<evidence type="ECO:0000313" key="5">
    <source>
        <dbReference type="FlyBase" id="FBgn0033820"/>
    </source>
</evidence>
<dbReference type="FlyBase" id="FBgn0033820">
    <property type="gene designation" value="CG4716"/>
</dbReference>
<dbReference type="GeneID" id="36471"/>
<reference evidence="3 6" key="2">
    <citation type="journal article" date="2002" name="Genome Biol.">
        <title>Finishing a whole-genome shotgun: release 3 of the Drosophila melanogaster euchromatic genome sequence.</title>
        <authorList>
            <person name="Celniker S.E."/>
            <person name="Wheeler D.A."/>
            <person name="Kronmiller B."/>
            <person name="Carlson J.W."/>
            <person name="Halpern A."/>
            <person name="Patel S."/>
            <person name="Adams M."/>
            <person name="Champe M."/>
            <person name="Dugan S.P."/>
            <person name="Frise E."/>
            <person name="Hodgson A."/>
            <person name="George R.A."/>
            <person name="Hoskins R.A."/>
            <person name="Laverty T."/>
            <person name="Muzny D.M."/>
            <person name="Nelson C.R."/>
            <person name="Pacleb J.M."/>
            <person name="Park S."/>
            <person name="Pfeiffer B.D."/>
            <person name="Richards S."/>
            <person name="Sodergren E.J."/>
            <person name="Svirskas R."/>
            <person name="Tabor P.E."/>
            <person name="Wan K."/>
            <person name="Stapleton M."/>
            <person name="Sutton G.G."/>
            <person name="Venter C."/>
            <person name="Weinstock G."/>
            <person name="Scherer S.E."/>
            <person name="Myers E.W."/>
            <person name="Gibbs R.A."/>
            <person name="Rubin G.M."/>
        </authorList>
    </citation>
    <scope>NUCLEOTIDE SEQUENCE [LARGE SCALE GENOMIC DNA]</scope>
    <source>
        <strain evidence="6">Berkeley</strain>
    </source>
</reference>
<reference evidence="4" key="6">
    <citation type="submission" date="2002-11" db="EMBL/GenBank/DDBJ databases">
        <authorList>
            <person name="Stapleton M."/>
            <person name="Brokstein P."/>
            <person name="Hong L."/>
            <person name="Agbayani A."/>
            <person name="Carlson J."/>
            <person name="Champe M."/>
            <person name="Chavez C."/>
            <person name="Dorsett V."/>
            <person name="Dresnek D."/>
            <person name="Farfan D."/>
            <person name="Frise E."/>
            <person name="George R."/>
            <person name="Gonzalez M."/>
            <person name="Guarin H."/>
            <person name="Kronmiller B."/>
            <person name="Li P."/>
            <person name="Liao G."/>
            <person name="Miranda A."/>
            <person name="Mungall C.J."/>
            <person name="Nunoo J."/>
            <person name="Pacleb J."/>
            <person name="Paragas V."/>
            <person name="Park S."/>
            <person name="Patel S."/>
            <person name="Phouanenavong S."/>
            <person name="Wan K."/>
            <person name="Yu C."/>
            <person name="Lewis S.E."/>
            <person name="Rubin G.M."/>
            <person name="Celniker S."/>
        </authorList>
    </citation>
    <scope>NUCLEOTIDE SEQUENCE</scope>
    <source>
        <strain evidence="4">Berkeley</strain>
    </source>
</reference>
<dbReference type="EMBL" id="AE013599">
    <property type="protein sequence ID" value="AAF58393.1"/>
    <property type="molecule type" value="Genomic_DNA"/>
</dbReference>
<dbReference type="OrthoDB" id="8069978at2759"/>
<dbReference type="GO" id="GO:0016491">
    <property type="term" value="F:oxidoreductase activity"/>
    <property type="evidence" value="ECO:0007669"/>
    <property type="project" value="UniProtKB-KW"/>
</dbReference>
<accession>Q7JRN6</accession>
<feature type="signal peptide" evidence="2">
    <location>
        <begin position="1"/>
        <end position="20"/>
    </location>
</feature>
<reference evidence="3 6" key="7">
    <citation type="journal article" date="2005" name="PLoS Comput. Biol.">
        <title>Combined evidence annotation of transposable elements in genome sequences.</title>
        <authorList>
            <person name="Quesneville H."/>
            <person name="Bergman C.M."/>
            <person name="Andrieu O."/>
            <person name="Autard D."/>
            <person name="Nouaud D."/>
            <person name="Ashburner M."/>
            <person name="Anxolabehere D."/>
        </authorList>
    </citation>
    <scope>NUCLEOTIDE SEQUENCE [LARGE SCALE GENOMIC DNA]</scope>
    <source>
        <strain evidence="6">Berkeley</strain>
    </source>
</reference>
<dbReference type="STRING" id="7227.FBpp0311589"/>
<organism evidence="4">
    <name type="scientific">Drosophila melanogaster</name>
    <name type="common">Fruit fly</name>
    <dbReference type="NCBI Taxonomy" id="7227"/>
    <lineage>
        <taxon>Eukaryota</taxon>
        <taxon>Metazoa</taxon>
        <taxon>Ecdysozoa</taxon>
        <taxon>Arthropoda</taxon>
        <taxon>Hexapoda</taxon>
        <taxon>Insecta</taxon>
        <taxon>Pterygota</taxon>
        <taxon>Neoptera</taxon>
        <taxon>Endopterygota</taxon>
        <taxon>Diptera</taxon>
        <taxon>Brachycera</taxon>
        <taxon>Muscomorpha</taxon>
        <taxon>Ephydroidea</taxon>
        <taxon>Drosophilidae</taxon>
        <taxon>Drosophila</taxon>
        <taxon>Sophophora</taxon>
    </lineage>
</organism>
<feature type="chain" id="PRO_5015098733" evidence="2">
    <location>
        <begin position="21"/>
        <end position="223"/>
    </location>
</feature>
<evidence type="ECO:0000256" key="2">
    <source>
        <dbReference type="SAM" id="SignalP"/>
    </source>
</evidence>